<keyword evidence="3" id="KW-1185">Reference proteome</keyword>
<name>A0ABQ7NY99_BRACM</name>
<reference evidence="2 3" key="1">
    <citation type="submission" date="2021-03" db="EMBL/GenBank/DDBJ databases">
        <authorList>
            <person name="King G.J."/>
            <person name="Bancroft I."/>
            <person name="Baten A."/>
            <person name="Bloomfield J."/>
            <person name="Borpatragohain P."/>
            <person name="He Z."/>
            <person name="Irish N."/>
            <person name="Irwin J."/>
            <person name="Liu K."/>
            <person name="Mauleon R.P."/>
            <person name="Moore J."/>
            <person name="Morris R."/>
            <person name="Ostergaard L."/>
            <person name="Wang B."/>
            <person name="Wells R."/>
        </authorList>
    </citation>
    <scope>NUCLEOTIDE SEQUENCE [LARGE SCALE GENOMIC DNA]</scope>
    <source>
        <strain evidence="2">R-o-18</strain>
        <tissue evidence="2">Leaf</tissue>
    </source>
</reference>
<protein>
    <submittedName>
        <fullName evidence="2">Uncharacterized protein</fullName>
    </submittedName>
</protein>
<evidence type="ECO:0000256" key="1">
    <source>
        <dbReference type="SAM" id="MobiDB-lite"/>
    </source>
</evidence>
<dbReference type="Proteomes" id="UP000823674">
    <property type="component" value="Chromosome A01"/>
</dbReference>
<comment type="caution">
    <text evidence="2">The sequence shown here is derived from an EMBL/GenBank/DDBJ whole genome shotgun (WGS) entry which is preliminary data.</text>
</comment>
<feature type="region of interest" description="Disordered" evidence="1">
    <location>
        <begin position="24"/>
        <end position="50"/>
    </location>
</feature>
<dbReference type="EMBL" id="JADBGQ010000001">
    <property type="protein sequence ID" value="KAG5415086.1"/>
    <property type="molecule type" value="Genomic_DNA"/>
</dbReference>
<evidence type="ECO:0000313" key="2">
    <source>
        <dbReference type="EMBL" id="KAG5415086.1"/>
    </source>
</evidence>
<accession>A0ABQ7NY99</accession>
<sequence>MTMQFLFASPSSSLQGEQSILLTSHQELSHRRSSSPSQNPSDSPRREEKSYQCGGSLARRRAYCAPPFCTGQVGSGVSPVCVCSGEGFRVVAVTAVLFVCGFWFCSQGGPSMTLPWVLPVIAPASSLSVDAAHVVVCVVALCYDVLRFSELGRGGLLGSPLGHWSEDSPREARVRKIDSKMWLSPLPLSAGGLWTEALGARVLSSGGCSRLGLQRLGLQSCAGLESIIWSSAAGKPISTKAWSHVLSKTSKSCGNASRSSFCSSLTRKPFV</sequence>
<gene>
    <name evidence="2" type="primary">A01p026180.1_BraROA</name>
    <name evidence="2" type="ORF">IGI04_002653</name>
</gene>
<evidence type="ECO:0000313" key="3">
    <source>
        <dbReference type="Proteomes" id="UP000823674"/>
    </source>
</evidence>
<organism evidence="2 3">
    <name type="scientific">Brassica rapa subsp. trilocularis</name>
    <dbReference type="NCBI Taxonomy" id="1813537"/>
    <lineage>
        <taxon>Eukaryota</taxon>
        <taxon>Viridiplantae</taxon>
        <taxon>Streptophyta</taxon>
        <taxon>Embryophyta</taxon>
        <taxon>Tracheophyta</taxon>
        <taxon>Spermatophyta</taxon>
        <taxon>Magnoliopsida</taxon>
        <taxon>eudicotyledons</taxon>
        <taxon>Gunneridae</taxon>
        <taxon>Pentapetalae</taxon>
        <taxon>rosids</taxon>
        <taxon>malvids</taxon>
        <taxon>Brassicales</taxon>
        <taxon>Brassicaceae</taxon>
        <taxon>Brassiceae</taxon>
        <taxon>Brassica</taxon>
    </lineage>
</organism>
<proteinExistence type="predicted"/>